<proteinExistence type="predicted"/>
<dbReference type="Proteomes" id="UP000006697">
    <property type="component" value="Chromosome"/>
</dbReference>
<dbReference type="InterPro" id="IPR046239">
    <property type="entry name" value="DUF6272"/>
</dbReference>
<dbReference type="HOGENOM" id="CLU_117549_0_0_4"/>
<dbReference type="AlphaFoldDB" id="A4G2G8"/>
<dbReference type="STRING" id="204773.HEAR0495"/>
<dbReference type="eggNOG" id="ENOG5031ZIC">
    <property type="taxonomic scope" value="Bacteria"/>
</dbReference>
<protein>
    <submittedName>
        <fullName evidence="1">Uncharacterized protein</fullName>
    </submittedName>
</protein>
<organism evidence="1 2">
    <name type="scientific">Herminiimonas arsenicoxydans</name>
    <dbReference type="NCBI Taxonomy" id="204773"/>
    <lineage>
        <taxon>Bacteria</taxon>
        <taxon>Pseudomonadati</taxon>
        <taxon>Pseudomonadota</taxon>
        <taxon>Betaproteobacteria</taxon>
        <taxon>Burkholderiales</taxon>
        <taxon>Oxalobacteraceae</taxon>
        <taxon>Herminiimonas</taxon>
    </lineage>
</organism>
<keyword evidence="2" id="KW-1185">Reference proteome</keyword>
<dbReference type="Pfam" id="PF19788">
    <property type="entry name" value="DUF6272"/>
    <property type="match status" value="1"/>
</dbReference>
<evidence type="ECO:0000313" key="2">
    <source>
        <dbReference type="Proteomes" id="UP000006697"/>
    </source>
</evidence>
<dbReference type="KEGG" id="har:HEAR0495"/>
<dbReference type="OrthoDB" id="5365713at2"/>
<evidence type="ECO:0000313" key="1">
    <source>
        <dbReference type="EMBL" id="CAL60705.1"/>
    </source>
</evidence>
<sequence>MENKSDTSKLYMSCECAGNNNVIFYYMGYFSQNIIAAMADSVKTRVEYIGAASPTRRKLFSSFIEMTQNIIHYSAESIETSGKTDVEMRRGSVCISVENDRYFLKCSNLVHANIADHLREKLEHLRTLTNEEIRLEYQETLRAETPQESKGAGLGFLTMARDASEPLDFEFIPEGADGNMMFCLKATI</sequence>
<name>A4G2G8_HERAR</name>
<accession>A4G2G8</accession>
<dbReference type="EMBL" id="CU207211">
    <property type="protein sequence ID" value="CAL60705.1"/>
    <property type="molecule type" value="Genomic_DNA"/>
</dbReference>
<reference evidence="1 2" key="1">
    <citation type="journal article" date="2007" name="PLoS Genet.">
        <title>A tale of two oxidation states: bacterial colonization of arsenic-rich environments.</title>
        <authorList>
            <person name="Muller D."/>
            <person name="Medigue C."/>
            <person name="Koechler S."/>
            <person name="Barbe V."/>
            <person name="Barakat M."/>
            <person name="Talla E."/>
            <person name="Bonnefoy V."/>
            <person name="Krin E."/>
            <person name="Arsene-Ploetze F."/>
            <person name="Carapito C."/>
            <person name="Chandler M."/>
            <person name="Cournoyer B."/>
            <person name="Cruveiller S."/>
            <person name="Dossat C."/>
            <person name="Duval S."/>
            <person name="Heymann M."/>
            <person name="Leize E."/>
            <person name="Lieutaud A."/>
            <person name="Lievremont D."/>
            <person name="Makita Y."/>
            <person name="Mangenot S."/>
            <person name="Nitschke W."/>
            <person name="Ortet P."/>
            <person name="Perdrial N."/>
            <person name="Schoepp B."/>
            <person name="Siguier N."/>
            <person name="Simeonova D.D."/>
            <person name="Rouy Z."/>
            <person name="Segurens B."/>
            <person name="Turlin E."/>
            <person name="Vallenet D."/>
            <person name="Van Dorsselaer A."/>
            <person name="Weiss S."/>
            <person name="Weissenbach J."/>
            <person name="Lett M.C."/>
            <person name="Danchin A."/>
            <person name="Bertin P.N."/>
        </authorList>
    </citation>
    <scope>NUCLEOTIDE SEQUENCE [LARGE SCALE GENOMIC DNA]</scope>
    <source>
        <strain evidence="2">ULPAs1</strain>
    </source>
</reference>
<dbReference type="NCBIfam" id="NF038262">
    <property type="entry name" value="SiaB_fam_kinase"/>
    <property type="match status" value="1"/>
</dbReference>
<gene>
    <name evidence="1" type="ordered locus">HEAR0495</name>
</gene>